<organism evidence="3 4">
    <name type="scientific">Rubrobacter marinus</name>
    <dbReference type="NCBI Taxonomy" id="2653852"/>
    <lineage>
        <taxon>Bacteria</taxon>
        <taxon>Bacillati</taxon>
        <taxon>Actinomycetota</taxon>
        <taxon>Rubrobacteria</taxon>
        <taxon>Rubrobacterales</taxon>
        <taxon>Rubrobacteraceae</taxon>
        <taxon>Rubrobacter</taxon>
    </lineage>
</organism>
<dbReference type="InterPro" id="IPR035985">
    <property type="entry name" value="Ubiquitin-activating_enz"/>
</dbReference>
<dbReference type="Gene3D" id="3.40.50.720">
    <property type="entry name" value="NAD(P)-binding Rossmann-like Domain"/>
    <property type="match status" value="1"/>
</dbReference>
<dbReference type="CDD" id="cd01483">
    <property type="entry name" value="E1_enzyme_family"/>
    <property type="match status" value="1"/>
</dbReference>
<keyword evidence="4" id="KW-1185">Reference proteome</keyword>
<keyword evidence="3" id="KW-0614">Plasmid</keyword>
<dbReference type="Pfam" id="PF00899">
    <property type="entry name" value="ThiF"/>
    <property type="match status" value="1"/>
</dbReference>
<dbReference type="Proteomes" id="UP000502706">
    <property type="component" value="Plasmid unnamed1"/>
</dbReference>
<evidence type="ECO:0000313" key="4">
    <source>
        <dbReference type="Proteomes" id="UP000502706"/>
    </source>
</evidence>
<geneLocation type="plasmid" evidence="3 4">
    <name>unnamed1</name>
</geneLocation>
<name>A0A6G8Q3Q6_9ACTN</name>
<feature type="domain" description="THIF-type NAD/FAD binding fold" evidence="2">
    <location>
        <begin position="63"/>
        <end position="207"/>
    </location>
</feature>
<evidence type="ECO:0000256" key="1">
    <source>
        <dbReference type="SAM" id="MobiDB-lite"/>
    </source>
</evidence>
<evidence type="ECO:0000259" key="2">
    <source>
        <dbReference type="Pfam" id="PF00899"/>
    </source>
</evidence>
<feature type="region of interest" description="Disordered" evidence="1">
    <location>
        <begin position="1"/>
        <end position="50"/>
    </location>
</feature>
<protein>
    <recommendedName>
        <fullName evidence="2">THIF-type NAD/FAD binding fold domain-containing protein</fullName>
    </recommendedName>
</protein>
<dbReference type="GO" id="GO:0008641">
    <property type="term" value="F:ubiquitin-like modifier activating enzyme activity"/>
    <property type="evidence" value="ECO:0007669"/>
    <property type="project" value="InterPro"/>
</dbReference>
<dbReference type="KEGG" id="rmar:GBA65_21870"/>
<accession>A0A6G8Q3Q6</accession>
<sequence>MAASIPGRPAFCPYGPRRSSPPPPPSGRSSTSPTPKEADPRRGGAALAKGAKPVRVLDPEAETQLTIVGCGGTGGFVIKNACRLVWGLKEQRRAAEGVPPLFGETLPGHVPEILLCDGDAVERKNIVRQDFVAADVGRPKAIVLADRASAAYGLEVRAYPRYVKEGTDLKQLAPEGGIVVGCVDNADTRRILHEKLSSYDDVVYVDAGNAGVELPEDPAALSRSELRKIRESGWSGQVVCGVRKGGETLLHFPADVMPDLIESAGGPEDRVPDEVPCGQIVVSSPQRHATNLWAAALIYDYLQDLLSDGTVLHASSFFDARRKYVKSYAAIDELDQVAV</sequence>
<reference evidence="3 4" key="1">
    <citation type="submission" date="2019-10" db="EMBL/GenBank/DDBJ databases">
        <title>Rubrobacter sp nov SCSIO 52915 isolated from a deep-sea sediment in the South China Sea.</title>
        <authorList>
            <person name="Chen R.W."/>
        </authorList>
    </citation>
    <scope>NUCLEOTIDE SEQUENCE [LARGE SCALE GENOMIC DNA]</scope>
    <source>
        <strain evidence="3 4">SCSIO 52915</strain>
        <plasmid evidence="3 4">unnamed1</plasmid>
    </source>
</reference>
<dbReference type="AlphaFoldDB" id="A0A6G8Q3Q6"/>
<dbReference type="SUPFAM" id="SSF69572">
    <property type="entry name" value="Activating enzymes of the ubiquitin-like proteins"/>
    <property type="match status" value="1"/>
</dbReference>
<evidence type="ECO:0000313" key="3">
    <source>
        <dbReference type="EMBL" id="QIN81085.1"/>
    </source>
</evidence>
<dbReference type="InterPro" id="IPR000594">
    <property type="entry name" value="ThiF_NAD_FAD-bd"/>
</dbReference>
<proteinExistence type="predicted"/>
<gene>
    <name evidence="3" type="ORF">GBA65_21870</name>
</gene>
<dbReference type="EMBL" id="CP045122">
    <property type="protein sequence ID" value="QIN81085.1"/>
    <property type="molecule type" value="Genomic_DNA"/>
</dbReference>